<evidence type="ECO:0000313" key="1">
    <source>
        <dbReference type="EMBL" id="KAF3960577.1"/>
    </source>
</evidence>
<name>A0A8J4QXF4_9ROSI</name>
<organism evidence="1 2">
    <name type="scientific">Castanea mollissima</name>
    <name type="common">Chinese chestnut</name>
    <dbReference type="NCBI Taxonomy" id="60419"/>
    <lineage>
        <taxon>Eukaryota</taxon>
        <taxon>Viridiplantae</taxon>
        <taxon>Streptophyta</taxon>
        <taxon>Embryophyta</taxon>
        <taxon>Tracheophyta</taxon>
        <taxon>Spermatophyta</taxon>
        <taxon>Magnoliopsida</taxon>
        <taxon>eudicotyledons</taxon>
        <taxon>Gunneridae</taxon>
        <taxon>Pentapetalae</taxon>
        <taxon>rosids</taxon>
        <taxon>fabids</taxon>
        <taxon>Fagales</taxon>
        <taxon>Fagaceae</taxon>
        <taxon>Castanea</taxon>
    </lineage>
</organism>
<dbReference type="AlphaFoldDB" id="A0A8J4QXF4"/>
<reference evidence="1" key="1">
    <citation type="submission" date="2020-03" db="EMBL/GenBank/DDBJ databases">
        <title>Castanea mollissima Vanexum genome sequencing.</title>
        <authorList>
            <person name="Staton M."/>
        </authorList>
    </citation>
    <scope>NUCLEOTIDE SEQUENCE</scope>
    <source>
        <tissue evidence="1">Leaf</tissue>
    </source>
</reference>
<sequence length="83" mass="9860">MEKERDLGGGFVRRAVVVRWIAVERWFERQRRGRRRLIFVNCSWVRLALVVVAVEGFDGSVEEEDKSEMEGRKRREMMGFEGK</sequence>
<gene>
    <name evidence="1" type="ORF">CMV_014732</name>
</gene>
<comment type="caution">
    <text evidence="1">The sequence shown here is derived from an EMBL/GenBank/DDBJ whole genome shotgun (WGS) entry which is preliminary data.</text>
</comment>
<accession>A0A8J4QXF4</accession>
<proteinExistence type="predicted"/>
<keyword evidence="2" id="KW-1185">Reference proteome</keyword>
<protein>
    <submittedName>
        <fullName evidence="1">Uncharacterized protein</fullName>
    </submittedName>
</protein>
<evidence type="ECO:0000313" key="2">
    <source>
        <dbReference type="Proteomes" id="UP000737018"/>
    </source>
</evidence>
<dbReference type="EMBL" id="JRKL02002077">
    <property type="protein sequence ID" value="KAF3960577.1"/>
    <property type="molecule type" value="Genomic_DNA"/>
</dbReference>
<dbReference type="Proteomes" id="UP000737018">
    <property type="component" value="Unassembled WGS sequence"/>
</dbReference>